<name>A0A917JLK0_9GAMM</name>
<proteinExistence type="predicted"/>
<organism evidence="1 2">
    <name type="scientific">Shewanella gelidii</name>
    <dbReference type="NCBI Taxonomy" id="1642821"/>
    <lineage>
        <taxon>Bacteria</taxon>
        <taxon>Pseudomonadati</taxon>
        <taxon>Pseudomonadota</taxon>
        <taxon>Gammaproteobacteria</taxon>
        <taxon>Alteromonadales</taxon>
        <taxon>Shewanellaceae</taxon>
        <taxon>Shewanella</taxon>
    </lineage>
</organism>
<gene>
    <name evidence="1" type="ORF">GCM10009332_12060</name>
</gene>
<reference evidence="1" key="1">
    <citation type="journal article" date="2014" name="Int. J. Syst. Evol. Microbiol.">
        <title>Complete genome sequence of Corynebacterium casei LMG S-19264T (=DSM 44701T), isolated from a smear-ripened cheese.</title>
        <authorList>
            <consortium name="US DOE Joint Genome Institute (JGI-PGF)"/>
            <person name="Walter F."/>
            <person name="Albersmeier A."/>
            <person name="Kalinowski J."/>
            <person name="Ruckert C."/>
        </authorList>
    </citation>
    <scope>NUCLEOTIDE SEQUENCE</scope>
    <source>
        <strain evidence="1">JCM 30804</strain>
    </source>
</reference>
<dbReference type="RefSeq" id="WP_188918857.1">
    <property type="nucleotide sequence ID" value="NZ_BMPZ01000002.1"/>
</dbReference>
<comment type="caution">
    <text evidence="1">The sequence shown here is derived from an EMBL/GenBank/DDBJ whole genome shotgun (WGS) entry which is preliminary data.</text>
</comment>
<dbReference type="Proteomes" id="UP000613743">
    <property type="component" value="Unassembled WGS sequence"/>
</dbReference>
<accession>A0A917JLK0</accession>
<protein>
    <submittedName>
        <fullName evidence="1">Uncharacterized protein</fullName>
    </submittedName>
</protein>
<evidence type="ECO:0000313" key="1">
    <source>
        <dbReference type="EMBL" id="GGI76289.1"/>
    </source>
</evidence>
<dbReference type="EMBL" id="BMPZ01000002">
    <property type="protein sequence ID" value="GGI76289.1"/>
    <property type="molecule type" value="Genomic_DNA"/>
</dbReference>
<evidence type="ECO:0000313" key="2">
    <source>
        <dbReference type="Proteomes" id="UP000613743"/>
    </source>
</evidence>
<reference evidence="1" key="2">
    <citation type="submission" date="2020-09" db="EMBL/GenBank/DDBJ databases">
        <authorList>
            <person name="Sun Q."/>
            <person name="Ohkuma M."/>
        </authorList>
    </citation>
    <scope>NUCLEOTIDE SEQUENCE</scope>
    <source>
        <strain evidence="1">JCM 30804</strain>
    </source>
</reference>
<sequence length="72" mass="8176">MYPFANPQRPIAKLFFLVLIRKSLTFPMANPYTPKISSASMLSLRNFLQRPAATSMGERCNPKVYLDIPNEA</sequence>
<keyword evidence="2" id="KW-1185">Reference proteome</keyword>
<dbReference type="AlphaFoldDB" id="A0A917JLK0"/>